<dbReference type="RefSeq" id="XP_008293172.1">
    <property type="nucleotide sequence ID" value="XM_008294950.1"/>
</dbReference>
<evidence type="ECO:0000313" key="4">
    <source>
        <dbReference type="RefSeq" id="XP_008293170.1"/>
    </source>
</evidence>
<evidence type="ECO:0000313" key="5">
    <source>
        <dbReference type="RefSeq" id="XP_008293171.1"/>
    </source>
</evidence>
<evidence type="ECO:0000313" key="2">
    <source>
        <dbReference type="Proteomes" id="UP000694891"/>
    </source>
</evidence>
<organism evidence="2 6">
    <name type="scientific">Stegastes partitus</name>
    <name type="common">bicolor damselfish</name>
    <dbReference type="NCBI Taxonomy" id="144197"/>
    <lineage>
        <taxon>Eukaryota</taxon>
        <taxon>Metazoa</taxon>
        <taxon>Chordata</taxon>
        <taxon>Craniata</taxon>
        <taxon>Vertebrata</taxon>
        <taxon>Euteleostomi</taxon>
        <taxon>Actinopterygii</taxon>
        <taxon>Neopterygii</taxon>
        <taxon>Teleostei</taxon>
        <taxon>Neoteleostei</taxon>
        <taxon>Acanthomorphata</taxon>
        <taxon>Ovalentaria</taxon>
        <taxon>Pomacentridae</taxon>
        <taxon>Stegastes</taxon>
    </lineage>
</organism>
<protein>
    <submittedName>
        <fullName evidence="3 4">Uncharacterized protein LOC103367047 isoform X1</fullName>
    </submittedName>
</protein>
<dbReference type="RefSeq" id="XP_008293171.1">
    <property type="nucleotide sequence ID" value="XM_008294949.1"/>
</dbReference>
<feature type="compositionally biased region" description="Polar residues" evidence="1">
    <location>
        <begin position="218"/>
        <end position="228"/>
    </location>
</feature>
<feature type="region of interest" description="Disordered" evidence="1">
    <location>
        <begin position="179"/>
        <end position="228"/>
    </location>
</feature>
<name>A0A9Y4N9Q8_9TELE</name>
<evidence type="ECO:0000313" key="6">
    <source>
        <dbReference type="RefSeq" id="XP_008293172.1"/>
    </source>
</evidence>
<keyword evidence="2" id="KW-1185">Reference proteome</keyword>
<gene>
    <name evidence="3 4 5 6" type="primary">LOC103367047</name>
</gene>
<dbReference type="RefSeq" id="XP_008293170.1">
    <property type="nucleotide sequence ID" value="XM_008294948.1"/>
</dbReference>
<evidence type="ECO:0000256" key="1">
    <source>
        <dbReference type="SAM" id="MobiDB-lite"/>
    </source>
</evidence>
<proteinExistence type="predicted"/>
<dbReference type="Proteomes" id="UP000694891">
    <property type="component" value="Unplaced"/>
</dbReference>
<feature type="compositionally biased region" description="Acidic residues" evidence="1">
    <location>
        <begin position="198"/>
        <end position="216"/>
    </location>
</feature>
<accession>A0A9Y4N9Q8</accession>
<dbReference type="RefSeq" id="XP_008293168.1">
    <property type="nucleotide sequence ID" value="XM_008294946.1"/>
</dbReference>
<feature type="region of interest" description="Disordered" evidence="1">
    <location>
        <begin position="69"/>
        <end position="167"/>
    </location>
</feature>
<feature type="compositionally biased region" description="Low complexity" evidence="1">
    <location>
        <begin position="179"/>
        <end position="197"/>
    </location>
</feature>
<sequence length="228" mass="24801">MDASWLCALVSVAIFIAVVLLAVTCLDCRNKNPLASIRETASEEYVSPSSFIVIHPYAAQPVTDLTSIRLPSNHLSPSPNPAQWRPRPHPPSEIESTPSYENPGIESEPLESDADDAGSGYIIVLPEGQPSTPSSGRDVPHDYENVSPPGSRAESENDDYQNVTPLPCKESDLHWHLASIGPSVPMSVPMSPISDSDSNNDSDNDDDDEDDDDDESGNYVNQQPMIFR</sequence>
<reference evidence="3 4" key="1">
    <citation type="submission" date="2025-04" db="UniProtKB">
        <authorList>
            <consortium name="RefSeq"/>
        </authorList>
    </citation>
    <scope>IDENTIFICATION</scope>
</reference>
<evidence type="ECO:0000313" key="3">
    <source>
        <dbReference type="RefSeq" id="XP_008293168.1"/>
    </source>
</evidence>
<dbReference type="AlphaFoldDB" id="A0A9Y4N9Q8"/>
<dbReference type="GeneID" id="103367047"/>